<evidence type="ECO:0000313" key="2">
    <source>
        <dbReference type="EMBL" id="MFM2485038.1"/>
    </source>
</evidence>
<sequence>MYFKNIFSQMDTFTNIFVGLTALWGFSLLFSHLFLGLVVLIYSGVIGLVTVFGFGMSYSIFQVGEQTILNDDELYSSVKMNEMTHTNKANEFIQIYVENKNEFEKNPVLKKVFDNLSNNLLLENTSNIEYAIGIMLTQYTAVTDFQIVESINK</sequence>
<dbReference type="RefSeq" id="WP_408623251.1">
    <property type="nucleotide sequence ID" value="NZ_JBEQCT010000003.1"/>
</dbReference>
<proteinExistence type="predicted"/>
<dbReference type="EMBL" id="JBEQCT010000003">
    <property type="protein sequence ID" value="MFM2485038.1"/>
    <property type="molecule type" value="Genomic_DNA"/>
</dbReference>
<reference evidence="2 3" key="1">
    <citation type="journal article" date="2013" name="Int. J. Syst. Evol. Microbiol.">
        <title>Celerinatantimonas yamalensis sp. nov., a cold-adapted diazotrophic bacterium from a cold permafrost brine.</title>
        <authorList>
            <person name="Shcherbakova V."/>
            <person name="Chuvilskaya N."/>
            <person name="Rivkina E."/>
            <person name="Demidov N."/>
            <person name="Uchaeva V."/>
            <person name="Suetin S."/>
            <person name="Suzina N."/>
            <person name="Gilichinsky D."/>
        </authorList>
    </citation>
    <scope>NUCLEOTIDE SEQUENCE [LARGE SCALE GENOMIC DNA]</scope>
    <source>
        <strain evidence="2 3">C7</strain>
    </source>
</reference>
<evidence type="ECO:0000256" key="1">
    <source>
        <dbReference type="SAM" id="Phobius"/>
    </source>
</evidence>
<name>A0ABW9G645_9GAMM</name>
<organism evidence="2 3">
    <name type="scientific">Celerinatantimonas yamalensis</name>
    <dbReference type="NCBI Taxonomy" id="559956"/>
    <lineage>
        <taxon>Bacteria</taxon>
        <taxon>Pseudomonadati</taxon>
        <taxon>Pseudomonadota</taxon>
        <taxon>Gammaproteobacteria</taxon>
        <taxon>Celerinatantimonadaceae</taxon>
        <taxon>Celerinatantimonas</taxon>
    </lineage>
</organism>
<comment type="caution">
    <text evidence="2">The sequence shown here is derived from an EMBL/GenBank/DDBJ whole genome shotgun (WGS) entry which is preliminary data.</text>
</comment>
<dbReference type="Proteomes" id="UP001629953">
    <property type="component" value="Unassembled WGS sequence"/>
</dbReference>
<protein>
    <submittedName>
        <fullName evidence="2">Uncharacterized protein</fullName>
    </submittedName>
</protein>
<keyword evidence="1" id="KW-0812">Transmembrane</keyword>
<evidence type="ECO:0000313" key="3">
    <source>
        <dbReference type="Proteomes" id="UP001629953"/>
    </source>
</evidence>
<accession>A0ABW9G645</accession>
<feature type="transmembrane region" description="Helical" evidence="1">
    <location>
        <begin position="12"/>
        <end position="34"/>
    </location>
</feature>
<feature type="transmembrane region" description="Helical" evidence="1">
    <location>
        <begin position="40"/>
        <end position="61"/>
    </location>
</feature>
<keyword evidence="1" id="KW-0472">Membrane</keyword>
<gene>
    <name evidence="2" type="ORF">ABUE30_08170</name>
</gene>
<keyword evidence="1" id="KW-1133">Transmembrane helix</keyword>
<keyword evidence="3" id="KW-1185">Reference proteome</keyword>